<name>A0A922D2F4_CARIL</name>
<evidence type="ECO:0000259" key="3">
    <source>
        <dbReference type="Pfam" id="PF01458"/>
    </source>
</evidence>
<reference evidence="5" key="1">
    <citation type="submission" date="2021-01" db="EMBL/GenBank/DDBJ databases">
        <authorList>
            <person name="Lovell J.T."/>
            <person name="Bentley N."/>
            <person name="Bhattarai G."/>
            <person name="Jenkins J.W."/>
            <person name="Sreedasyam A."/>
            <person name="Alarcon Y."/>
            <person name="Bock C."/>
            <person name="Boston L."/>
            <person name="Carlson J."/>
            <person name="Cervantes K."/>
            <person name="Clermont K."/>
            <person name="Krom N."/>
            <person name="Kubenka K."/>
            <person name="Mamidi S."/>
            <person name="Mattison C."/>
            <person name="Monteros M."/>
            <person name="Pisani C."/>
            <person name="Plott C."/>
            <person name="Rajasekar S."/>
            <person name="Rhein H.S."/>
            <person name="Rohla C."/>
            <person name="Song M."/>
            <person name="Hilaire R.S."/>
            <person name="Shu S."/>
            <person name="Wells L."/>
            <person name="Wang X."/>
            <person name="Webber J."/>
            <person name="Heerema R.J."/>
            <person name="Klein P."/>
            <person name="Conner P."/>
            <person name="Grauke L."/>
            <person name="Grimwood J."/>
            <person name="Schmutz J."/>
            <person name="Randall J.J."/>
        </authorList>
    </citation>
    <scope>NUCLEOTIDE SEQUENCE</scope>
    <source>
        <tissue evidence="5">Leaf</tissue>
    </source>
</reference>
<comment type="caution">
    <text evidence="5">The sequence shown here is derived from an EMBL/GenBank/DDBJ whole genome shotgun (WGS) entry which is preliminary data.</text>
</comment>
<dbReference type="PANTHER" id="PTHR30508:SF1">
    <property type="entry name" value="UPF0051 PROTEIN ABCI8, CHLOROPLASTIC-RELATED"/>
    <property type="match status" value="1"/>
</dbReference>
<dbReference type="Proteomes" id="UP000811246">
    <property type="component" value="Unassembled WGS sequence"/>
</dbReference>
<proteinExistence type="inferred from homology"/>
<feature type="region of interest" description="Disordered" evidence="2">
    <location>
        <begin position="67"/>
        <end position="100"/>
    </location>
</feature>
<dbReference type="NCBIfam" id="NF008773">
    <property type="entry name" value="PRK11814.1"/>
    <property type="match status" value="1"/>
</dbReference>
<dbReference type="InterPro" id="IPR045595">
    <property type="entry name" value="SufBD_N"/>
</dbReference>
<dbReference type="NCBIfam" id="TIGR01980">
    <property type="entry name" value="sufB"/>
    <property type="match status" value="1"/>
</dbReference>
<dbReference type="InterPro" id="IPR055346">
    <property type="entry name" value="Fe-S_cluster_assembly_SufBD"/>
</dbReference>
<dbReference type="EMBL" id="MU228979">
    <property type="protein sequence ID" value="KAG6619147.1"/>
    <property type="molecule type" value="Genomic_DNA"/>
</dbReference>
<evidence type="ECO:0000256" key="2">
    <source>
        <dbReference type="SAM" id="MobiDB-lite"/>
    </source>
</evidence>
<dbReference type="PANTHER" id="PTHR30508">
    <property type="entry name" value="FES CLUSTER ASSEMBLY PROTEIN SUF"/>
    <property type="match status" value="1"/>
</dbReference>
<sequence length="583" mass="64816">MSLTPVYPNQATTMTSFLANGSVSSLSPKAPKPNHESPKLPKAFRLISPIPKFQNPRIPTSRPFKIRADVGYSGPTSSSSSSSASPGKSSISTPITAPSTATANEKIQEILRNVEYDKKFGFNMDIDSFSIPKGLSKETIRLISSLKEEPDWMLEFRLNAFEKFLKMREPKWSDNRYSPIDLQDICYYSAPKKKPSLNSLDEADPELIRYFDKLGVPLNEQNRLANVAVDAVLDSVSIATTHRKTLEKAGVIFCSISEAIREYPDLVRKYLGRVVPSEDNYYAALNSAVFSDGSFCYIPKDTKCPMQISTYFRINALETGQFERTLIVAEERSSVEYLEGCTAPSYDRNQLHAAVVELYCDEGAEIKYSTVQNWYAGDEEGNGGIYNFVTKRGLCAGDRSKISWTQVETGSAITWKYPSVVLEGDDTVGEFYSVALTNNHQQADTGTKMIHKGKNTRSRIISKGISVGNSRNCYRGLVQVQSKAENARNSSQCDSMLIGDNAAANTYPYIQVKNPTARIEHEASTSKIGEDQLFYFQQRGIDYEKAMAAMISGFCRDVFNELPDEFGSEVNQLMSLKLEGSVG</sequence>
<dbReference type="GO" id="GO:0016226">
    <property type="term" value="P:iron-sulfur cluster assembly"/>
    <property type="evidence" value="ECO:0007669"/>
    <property type="project" value="InterPro"/>
</dbReference>
<evidence type="ECO:0000313" key="6">
    <source>
        <dbReference type="Proteomes" id="UP000811246"/>
    </source>
</evidence>
<protein>
    <submittedName>
        <fullName evidence="5">Uncharacterized protein</fullName>
    </submittedName>
</protein>
<dbReference type="OrthoDB" id="446132at2759"/>
<dbReference type="InterPro" id="IPR037284">
    <property type="entry name" value="SUF_FeS_clus_asmbl_SufBD_sf"/>
</dbReference>
<dbReference type="InterPro" id="IPR010231">
    <property type="entry name" value="SUF_FeS_clus_asmbl_SufB"/>
</dbReference>
<gene>
    <name evidence="5" type="ORF">I3842_Q107500</name>
</gene>
<dbReference type="SUPFAM" id="SSF101960">
    <property type="entry name" value="Stabilizer of iron transporter SufD"/>
    <property type="match status" value="1"/>
</dbReference>
<feature type="domain" description="SUF system FeS cluster assembly SufBD N-terminal" evidence="4">
    <location>
        <begin position="151"/>
        <end position="305"/>
    </location>
</feature>
<comment type="similarity">
    <text evidence="1">Belongs to the iron-sulfur cluster assembly SufBD family.</text>
</comment>
<evidence type="ECO:0000256" key="1">
    <source>
        <dbReference type="ARBA" id="ARBA00043967"/>
    </source>
</evidence>
<organism evidence="5 6">
    <name type="scientific">Carya illinoinensis</name>
    <name type="common">Pecan</name>
    <dbReference type="NCBI Taxonomy" id="32201"/>
    <lineage>
        <taxon>Eukaryota</taxon>
        <taxon>Viridiplantae</taxon>
        <taxon>Streptophyta</taxon>
        <taxon>Embryophyta</taxon>
        <taxon>Tracheophyta</taxon>
        <taxon>Spermatophyta</taxon>
        <taxon>Magnoliopsida</taxon>
        <taxon>eudicotyledons</taxon>
        <taxon>Gunneridae</taxon>
        <taxon>Pentapetalae</taxon>
        <taxon>rosids</taxon>
        <taxon>fabids</taxon>
        <taxon>Fagales</taxon>
        <taxon>Juglandaceae</taxon>
        <taxon>Carya</taxon>
    </lineage>
</organism>
<feature type="compositionally biased region" description="Low complexity" evidence="2">
    <location>
        <begin position="73"/>
        <end position="100"/>
    </location>
</feature>
<dbReference type="InterPro" id="IPR000825">
    <property type="entry name" value="SUF_FeS_clus_asmbl_SufBD_core"/>
</dbReference>
<accession>A0A922D2F4</accession>
<dbReference type="Pfam" id="PF01458">
    <property type="entry name" value="SUFBD_core"/>
    <property type="match status" value="1"/>
</dbReference>
<evidence type="ECO:0000313" key="5">
    <source>
        <dbReference type="EMBL" id="KAG6619147.1"/>
    </source>
</evidence>
<dbReference type="Pfam" id="PF19295">
    <property type="entry name" value="SufBD_N"/>
    <property type="match status" value="1"/>
</dbReference>
<dbReference type="AlphaFoldDB" id="A0A922D2F4"/>
<evidence type="ECO:0000259" key="4">
    <source>
        <dbReference type="Pfam" id="PF19295"/>
    </source>
</evidence>
<feature type="domain" description="SUF system FeS cluster assembly SufBD core" evidence="3">
    <location>
        <begin position="312"/>
        <end position="554"/>
    </location>
</feature>